<reference evidence="2" key="1">
    <citation type="submission" date="2021-06" db="EMBL/GenBank/DDBJ databases">
        <authorList>
            <person name="Kallberg Y."/>
            <person name="Tangrot J."/>
            <person name="Rosling A."/>
        </authorList>
    </citation>
    <scope>NUCLEOTIDE SEQUENCE</scope>
    <source>
        <strain evidence="2">MA453B</strain>
    </source>
</reference>
<dbReference type="Gene3D" id="3.40.50.1820">
    <property type="entry name" value="alpha/beta hydrolase"/>
    <property type="match status" value="1"/>
</dbReference>
<dbReference type="Pfam" id="PF01738">
    <property type="entry name" value="DLH"/>
    <property type="match status" value="1"/>
</dbReference>
<dbReference type="SUPFAM" id="SSF53474">
    <property type="entry name" value="alpha/beta-Hydrolases"/>
    <property type="match status" value="1"/>
</dbReference>
<dbReference type="PANTHER" id="PTHR47668:SF1">
    <property type="entry name" value="DIENELACTONE HYDROLASE DOMAIN-CONTAINING PROTEIN-RELATED"/>
    <property type="match status" value="1"/>
</dbReference>
<name>A0A9N9GPY2_9GLOM</name>
<keyword evidence="3" id="KW-1185">Reference proteome</keyword>
<comment type="caution">
    <text evidence="2">The sequence shown here is derived from an EMBL/GenBank/DDBJ whole genome shotgun (WGS) entry which is preliminary data.</text>
</comment>
<evidence type="ECO:0000313" key="3">
    <source>
        <dbReference type="Proteomes" id="UP000789405"/>
    </source>
</evidence>
<feature type="domain" description="Dienelactone hydrolase" evidence="1">
    <location>
        <begin position="60"/>
        <end position="213"/>
    </location>
</feature>
<accession>A0A9N9GPY2</accession>
<protein>
    <submittedName>
        <fullName evidence="2">13656_t:CDS:1</fullName>
    </submittedName>
</protein>
<dbReference type="GO" id="GO:0016787">
    <property type="term" value="F:hydrolase activity"/>
    <property type="evidence" value="ECO:0007669"/>
    <property type="project" value="InterPro"/>
</dbReference>
<dbReference type="OrthoDB" id="17560at2759"/>
<proteinExistence type="predicted"/>
<dbReference type="Proteomes" id="UP000789405">
    <property type="component" value="Unassembled WGS sequence"/>
</dbReference>
<evidence type="ECO:0000313" key="2">
    <source>
        <dbReference type="EMBL" id="CAG8626187.1"/>
    </source>
</evidence>
<dbReference type="AlphaFoldDB" id="A0A9N9GPY2"/>
<organism evidence="2 3">
    <name type="scientific">Dentiscutata erythropus</name>
    <dbReference type="NCBI Taxonomy" id="1348616"/>
    <lineage>
        <taxon>Eukaryota</taxon>
        <taxon>Fungi</taxon>
        <taxon>Fungi incertae sedis</taxon>
        <taxon>Mucoromycota</taxon>
        <taxon>Glomeromycotina</taxon>
        <taxon>Glomeromycetes</taxon>
        <taxon>Diversisporales</taxon>
        <taxon>Gigasporaceae</taxon>
        <taxon>Dentiscutata</taxon>
    </lineage>
</organism>
<dbReference type="EMBL" id="CAJVPY010004716">
    <property type="protein sequence ID" value="CAG8626187.1"/>
    <property type="molecule type" value="Genomic_DNA"/>
</dbReference>
<evidence type="ECO:0000259" key="1">
    <source>
        <dbReference type="Pfam" id="PF01738"/>
    </source>
</evidence>
<gene>
    <name evidence="2" type="ORF">DERYTH_LOCUS8901</name>
</gene>
<sequence>MSIASSCGTLPPVKSDYVPKGVITNVSGLDVYCIVPDSFAETQTKNAGNAWTPEKFEKFKNEIHLVLDWLEKNAPPEKVHQLTTQVVDHLRKEYKIQNFGFIGYCWGGMIASKHSKDPTFDACVLIHPGLLSIEDFKESQCPIAFLPSKDEPDLESQYVKDPVLTSKPFASKIVHHRFDMHHGFAGSKGDFKDPVNIEAVNKVVEISVKFLNENLG</sequence>
<dbReference type="InterPro" id="IPR029058">
    <property type="entry name" value="AB_hydrolase_fold"/>
</dbReference>
<dbReference type="InterPro" id="IPR002925">
    <property type="entry name" value="Dienelactn_hydro"/>
</dbReference>
<feature type="non-terminal residue" evidence="2">
    <location>
        <position position="216"/>
    </location>
</feature>
<dbReference type="PANTHER" id="PTHR47668">
    <property type="entry name" value="DIENELACTONE HYDROLASE FAMILY PROTEIN (AFU_ORTHOLOGUE AFUA_6G01940)"/>
    <property type="match status" value="1"/>
</dbReference>